<dbReference type="Pfam" id="PF12252">
    <property type="entry name" value="SidE_PDE"/>
    <property type="match status" value="1"/>
</dbReference>
<protein>
    <recommendedName>
        <fullName evidence="4">SidE PDE domain-containing protein</fullName>
    </recommendedName>
</protein>
<dbReference type="EMBL" id="MVJN01000005">
    <property type="protein sequence ID" value="RAP36637.1"/>
    <property type="molecule type" value="Genomic_DNA"/>
</dbReference>
<evidence type="ECO:0000256" key="3">
    <source>
        <dbReference type="PROSITE-ProRule" id="PRU00023"/>
    </source>
</evidence>
<dbReference type="Gene3D" id="1.25.40.20">
    <property type="entry name" value="Ankyrin repeat-containing domain"/>
    <property type="match status" value="2"/>
</dbReference>
<dbReference type="SMART" id="SM00248">
    <property type="entry name" value="ANK"/>
    <property type="match status" value="6"/>
</dbReference>
<evidence type="ECO:0000256" key="2">
    <source>
        <dbReference type="ARBA" id="ARBA00023043"/>
    </source>
</evidence>
<organism evidence="5 6">
    <name type="scientific">Legionella quinlivanii</name>
    <dbReference type="NCBI Taxonomy" id="45073"/>
    <lineage>
        <taxon>Bacteria</taxon>
        <taxon>Pseudomonadati</taxon>
        <taxon>Pseudomonadota</taxon>
        <taxon>Gammaproteobacteria</taxon>
        <taxon>Legionellales</taxon>
        <taxon>Legionellaceae</taxon>
        <taxon>Legionella</taxon>
    </lineage>
</organism>
<feature type="domain" description="SidE PDE" evidence="4">
    <location>
        <begin position="44"/>
        <end position="255"/>
    </location>
</feature>
<sequence>MQFTFDSCSSLGNSFQIQLDIEPNFQSYWLDQNHKFAFYQMLVKQVINQPYADIPDDKIRSNNTIIYHPNHDSAHAARQYTNLGFFLELVKSQGMEHYQQAVAELTLEEGELLHLAAFLLRAGRTNERSGAEDSSNQSRSAELFKAIALAVGFNERLVQTIAYCVEFTYQSFEGREQQLALAFAGEQQVEKLQLAKNCLHLSHHTDLVRCFPDKGRIAEANKTNLKSMLENGSIDAISDIILEYARASCEVTGTPYFLHNNSPERVIPRRDLKAQAVEDIAKTIRLLESAVKMPFLVIAKQQQADAASEQLATIREAVRIKASPELTHAVTVLQRSFFAKRSHSLTRKITRISPLESSKNSLEKLKDELRAGHGLTPQEQEYTKVHLLLNEEKGLYDYLLNQFEWTIKHVTRSYPLIQADGNVLKSVDKRNVDSHNNTTSHTDTLSGKTDNVFGTLTGPNGPAADFLNQTEGHEIRIPLRPFLKKSQASDKLTGLWISSHWSNYLLSTQTEGIRSQIYDTERTIHYVSNHPGVVSDDNKKRYHYLRKDGRQFMREVAIADEVITGAELMPFLAFNIILELRLVGGTYRQVCLNDQTFKSIEPFIHVIYSSSNFEALLPSRIDLNDKRIEVKPFAPIKELEDPKVKLLSEAIFKDRDVNAAKKLIEEGVPFDLNLGEGLTFLAALLLKGYAHLIPLCNLLIEQGANTQLVYGGNTLLQHAVLKKLHAVVECMLKTGLIEKNDRQIKRLYRPEQLKQAIIIAVSQADKYMLDLFIQYGYEVNNFAADFLQFIVDKPELIAKDMIDYLNAKGFNPHHIEQATAEQKYGWLKTAIEKNNAQVLTWLLDLGCYSSVEVINRQPSLLAVARQVYNNRAVELLKPLSENSLQPGEGSQLTNPAINDKKRSAYLLVESDKNILISKKRRTTSTSTSYYQTITAPVEALDKDYLNTVLLRTLGVRLESMEICPVVTVESEQISETVIRIKTKDDHLKPVPTVYQTASQWIDKKEISRFKSDALIQTLCQNPAQLGLVLERQKDLIQAIKTKNVNQVKALLQKGVVDDNGKALFIACDTNQPDLPIIKLLIDHGYDINQTWPFNRESFTPLILAIIHHQLALIERLVREGADINQVDEAAVSPLMVAAALEQFDTVALLEKNGASLNHPANAAVLAYLSMKACSDKAFNYFIDRADRNATYQGYTALMIETVYHNMHRVEALLRKGVNTEIRDPVRKQKARDFANQSEQVIFQKYEKTDHSNSTAQYQDHTKEYLRITGALNAPDLQDRIAREYDLTIIDDHSVLLPFAQQLLDNAGAERYSRKVCLAIAHSGNAPVFTCHGFKQPIIAIHKQYLLQLDFDYNQLVFAVAHELIYIEQTNYQFRFCTAGELASFDQKASVVCANPDVLIEYMQKAPQFCKRYQSADNFNWHPGCYGYKEYSRPDRFMFQERLKLFRTSLAQSSKKSNDSADLVRSGLSDETAGFIKSLKQDVYYSEFPDTGTIKDKYDYLIAQLPSLAYELIPFEKTGVPSSRLKEFCQLLNTLPESEEKLHRLLKQAHDLEISSFSYLYKSACGAHQSVKKPILFPYGYFYTMYKAMLAFKQATTFEQAQSAHQVILETYPKIVSHGHCNFYNDRHYQPNANFHNLDPFYSDIGQLIAWPAFNDAKEYERHLNWILCNEQAQAIQLWKSLWIMGVTKEILLYQFIPRDKLIQIPELWAGTYQASFDEVIPRPVGKSNYFSGAVFSIYPYFVDEKYSDINPLQLDCSMLQNGEIQDLALFIQINLPHFKNFGYHDSGNTPGALVLLTYLSKLATGNKQQQAIVRQFFLSQDEFCFQKLVNFSEFDEDSIYTQFIIAYHYLFSSIEMEGLLDFFDITQQELLFKMLGFNNDSYKINLFNLINVFISKRSYVKAGPLFESHFNNSGVRSIFSDDTYQDLIFFFSSLDSAVFFYSKKSSFFSGIRWASIDECQLTIEQCINLYRILDQLLAFPNLQFRADFGHLILTRIQQITSFEDAFFYLASFLDKHKQLTPLQDRGLFKKLIDELVKRLVQHYGKDQGSVTYAYAITNLLTQFHASFHRTDVVYFFDRLADKIEAQHDICVHIENLLEPTVNQHQLKEHSTHYSYVLDAFKTFISNSQDKLEVLEFISSPFSEDSTQRFMSYVANHPRKATFLENFGFKDNDSLEDLYFPLTYIYNLFWDLRIQERAVVLDGVIITIEDEMDEDSRKNAYQEGLNYISSKLFPDADTDPEAGIALNLLSAYLHVANKYERQYLLAGLLVTSNECHEAYSIGRKIATLCEHLGPAYIKLAQAIHSHPDTPLGMKQDLSHVKGRANPPYRWHLWRLIKTVLTPEQRQSIASIGRLLGSASYNLALELTTQTGEQQVLLLLRDNAREEAEKGFQQLAKTILHCQHPKVIEAKQSFLNIIQEAEAMSHCELDHLTGDVQHKRAHELYNNVSLDKKVGNTVYKVVFKTAESLSSGPGYRVLSRMPGVEYNDLPANTAEEKAIRKAIALAVMEKELTLILSGGQYDCDRHGNQLRIIIEGNRIELGLYDFGEMSLQTLSPLEIESLAALVKELPLFVKTGQSVNILFEKHINMALQTGHPTRHFVRMNKALLALQDFQKELSVDELKTIFYRIIPSINRTFAKSLLEGAYQHMSFREMAGTFFRGMQETVDDARRVFTNFWMS</sequence>
<dbReference type="InterPro" id="IPR002110">
    <property type="entry name" value="Ankyrin_rpt"/>
</dbReference>
<proteinExistence type="predicted"/>
<dbReference type="InterPro" id="IPR036770">
    <property type="entry name" value="Ankyrin_rpt-contain_sf"/>
</dbReference>
<keyword evidence="2 3" id="KW-0040">ANK repeat</keyword>
<evidence type="ECO:0000313" key="6">
    <source>
        <dbReference type="Proteomes" id="UP000249458"/>
    </source>
</evidence>
<accession>A0A364LJC5</accession>
<feature type="repeat" description="ANK" evidence="3">
    <location>
        <begin position="1192"/>
        <end position="1224"/>
    </location>
</feature>
<dbReference type="PROSITE" id="PS50297">
    <property type="entry name" value="ANK_REP_REGION"/>
    <property type="match status" value="1"/>
</dbReference>
<evidence type="ECO:0000256" key="1">
    <source>
        <dbReference type="ARBA" id="ARBA00022737"/>
    </source>
</evidence>
<dbReference type="Proteomes" id="UP000249458">
    <property type="component" value="Unassembled WGS sequence"/>
</dbReference>
<comment type="caution">
    <text evidence="5">The sequence shown here is derived from an EMBL/GenBank/DDBJ whole genome shotgun (WGS) entry which is preliminary data.</text>
</comment>
<feature type="repeat" description="ANK" evidence="3">
    <location>
        <begin position="1096"/>
        <end position="1128"/>
    </location>
</feature>
<keyword evidence="1" id="KW-0677">Repeat</keyword>
<dbReference type="Pfam" id="PF12796">
    <property type="entry name" value="Ank_2"/>
    <property type="match status" value="1"/>
</dbReference>
<gene>
    <name evidence="5" type="ORF">B1207_07480</name>
</gene>
<name>A0A364LJC5_9GAMM</name>
<dbReference type="PROSITE" id="PS50088">
    <property type="entry name" value="ANK_REPEAT"/>
    <property type="match status" value="2"/>
</dbReference>
<dbReference type="InterPro" id="IPR021014">
    <property type="entry name" value="SidE_PDE"/>
</dbReference>
<evidence type="ECO:0000259" key="4">
    <source>
        <dbReference type="Pfam" id="PF12252"/>
    </source>
</evidence>
<dbReference type="PANTHER" id="PTHR24123">
    <property type="entry name" value="ANKYRIN REPEAT-CONTAINING"/>
    <property type="match status" value="1"/>
</dbReference>
<evidence type="ECO:0000313" key="5">
    <source>
        <dbReference type="EMBL" id="RAP36637.1"/>
    </source>
</evidence>
<dbReference type="InterPro" id="IPR051165">
    <property type="entry name" value="Multifunctional_ANK_Repeat"/>
</dbReference>
<dbReference type="PANTHER" id="PTHR24123:SF33">
    <property type="entry name" value="PROTEIN HOS4"/>
    <property type="match status" value="1"/>
</dbReference>
<reference evidence="5 6" key="1">
    <citation type="submission" date="2017-02" db="EMBL/GenBank/DDBJ databases">
        <title>Legionella quilivanii strain from human: case report and whole genome sequencing analysis.</title>
        <authorList>
            <person name="Lalancette C."/>
            <person name="Leduc J.-M."/>
            <person name="Levesque S."/>
            <person name="Fournier E."/>
            <person name="Saoud J."/>
            <person name="Faucher S.P."/>
            <person name="Bernard K."/>
            <person name="Martineau C."/>
            <person name="Longtin J."/>
        </authorList>
    </citation>
    <scope>NUCLEOTIDE SEQUENCE [LARGE SCALE GENOMIC DNA]</scope>
    <source>
        <strain evidence="5 6">ID143958</strain>
    </source>
</reference>
<dbReference type="SUPFAM" id="SSF48403">
    <property type="entry name" value="Ankyrin repeat"/>
    <property type="match status" value="2"/>
</dbReference>